<accession>A0ABW9USB9</accession>
<evidence type="ECO:0000313" key="2">
    <source>
        <dbReference type="Proteomes" id="UP000489351"/>
    </source>
</evidence>
<protein>
    <submittedName>
        <fullName evidence="1">Uncharacterized protein</fullName>
    </submittedName>
</protein>
<dbReference type="EMBL" id="WUBZ01000054">
    <property type="protein sequence ID" value="MWV55157.1"/>
    <property type="molecule type" value="Genomic_DNA"/>
</dbReference>
<keyword evidence="2" id="KW-1185">Reference proteome</keyword>
<reference evidence="1 2" key="1">
    <citation type="submission" date="2019-11" db="EMBL/GenBank/DDBJ databases">
        <title>Green- and brown-colored morphotypes of Chlorobia in the stratified aquatic ecosystems of Kandalaksha Gulf (White Sea): A model for study of the accessory genome evolution.</title>
        <authorList>
            <person name="Grouzdev D.S."/>
        </authorList>
    </citation>
    <scope>NUCLEOTIDE SEQUENCE [LARGE SCALE GENOMIC DNA]</scope>
    <source>
        <strain evidence="1 2">ZM</strain>
    </source>
</reference>
<proteinExistence type="predicted"/>
<organism evidence="1 2">
    <name type="scientific">Chlorobium phaeovibrioides</name>
    <dbReference type="NCBI Taxonomy" id="1094"/>
    <lineage>
        <taxon>Bacteria</taxon>
        <taxon>Pseudomonadati</taxon>
        <taxon>Chlorobiota</taxon>
        <taxon>Chlorobiia</taxon>
        <taxon>Chlorobiales</taxon>
        <taxon>Chlorobiaceae</taxon>
        <taxon>Chlorobium/Pelodictyon group</taxon>
        <taxon>Chlorobium</taxon>
    </lineage>
</organism>
<sequence length="455" mass="52469">MSDNNTLRIAFIIDRLNTYRMLASLIAEGLNRGHFIECWHMCSDKNKQGDKGHLYPSLDKARFNEEDHPNLTLRGFDSLTGLTEAIATRNDVSHIVAMEPAETVASAMHLNQCRSSWCVIMYGQDTFRNLPAIQDKELSNTLQTIFYAYTPHLFDFGMKYVKHQAPKAAAYLNAPNVSVRFIGNAMLDPIVHNLDKVAIRKKYGIPTGKNIALYLPYGYLPAKNYKKSRSWQSAFSALHIKRIAEKAYKKDGFIIEPIARRLSKKMSLMIKVLRDPLARKWIFNGWHEPAVVDSVRQFCDKNDLFLVVKPRRKFDFSEAVYQKADLLIGDEEAQYYPSMMQELLSVSSIGISFFSWAVLEFVYQGVPIINIECMDDRQENPDKKYWHSTSEGFIYNSKGNVWNNTVPSFLKTFHKLDLQDFKIDQEQRTQYFKNFLGNPKHSAAELFYDDIEGSK</sequence>
<dbReference type="RefSeq" id="WP_160460326.1">
    <property type="nucleotide sequence ID" value="NZ_WUBZ01000054.1"/>
</dbReference>
<evidence type="ECO:0000313" key="1">
    <source>
        <dbReference type="EMBL" id="MWV55157.1"/>
    </source>
</evidence>
<dbReference type="Proteomes" id="UP000489351">
    <property type="component" value="Unassembled WGS sequence"/>
</dbReference>
<comment type="caution">
    <text evidence="1">The sequence shown here is derived from an EMBL/GenBank/DDBJ whole genome shotgun (WGS) entry which is preliminary data.</text>
</comment>
<gene>
    <name evidence="1" type="ORF">GJ685_08835</name>
</gene>
<name>A0ABW9USB9_CHLPH</name>